<dbReference type="PANTHER" id="PTHR43537:SF51">
    <property type="entry name" value="HTH-TYPE TRANSCRIPTIONAL REGULATOR LGOR-RELATED"/>
    <property type="match status" value="1"/>
</dbReference>
<dbReference type="PANTHER" id="PTHR43537">
    <property type="entry name" value="TRANSCRIPTIONAL REGULATOR, GNTR FAMILY"/>
    <property type="match status" value="1"/>
</dbReference>
<dbReference type="InterPro" id="IPR008920">
    <property type="entry name" value="TF_FadR/GntR_C"/>
</dbReference>
<dbReference type="PRINTS" id="PR00035">
    <property type="entry name" value="HTHGNTR"/>
</dbReference>
<evidence type="ECO:0000313" key="5">
    <source>
        <dbReference type="EMBL" id="SLM52351.1"/>
    </source>
</evidence>
<dbReference type="OrthoDB" id="574518at2"/>
<dbReference type="Gene3D" id="1.10.10.10">
    <property type="entry name" value="Winged helix-like DNA-binding domain superfamily/Winged helix DNA-binding domain"/>
    <property type="match status" value="1"/>
</dbReference>
<dbReference type="RefSeq" id="WP_086943120.1">
    <property type="nucleotide sequence ID" value="NZ_FONM01000005.1"/>
</dbReference>
<dbReference type="InterPro" id="IPR036390">
    <property type="entry name" value="WH_DNA-bd_sf"/>
</dbReference>
<dbReference type="GO" id="GO:0003677">
    <property type="term" value="F:DNA binding"/>
    <property type="evidence" value="ECO:0007669"/>
    <property type="project" value="UniProtKB-KW"/>
</dbReference>
<dbReference type="Proteomes" id="UP000195985">
    <property type="component" value="Unassembled WGS sequence"/>
</dbReference>
<evidence type="ECO:0000256" key="2">
    <source>
        <dbReference type="ARBA" id="ARBA00023125"/>
    </source>
</evidence>
<reference evidence="6" key="1">
    <citation type="submission" date="2016-04" db="EMBL/GenBank/DDBJ databases">
        <authorList>
            <person name="Strepis N."/>
        </authorList>
    </citation>
    <scope>NUCLEOTIDE SEQUENCE [LARGE SCALE GENOMIC DNA]</scope>
</reference>
<sequence>MESLERTQTKDYIAEILRNEIFKRNIKDGEKLKQSEVAAAMGVSRMPVREALQMLEMEGVLERLENRHMKVNGISFESAKAQFRIIKALEKEICLILSEKQVDAQPFLKIADEYKVKMVAKDSEDCRKLELEFHQLLSEATGIPTIKRAHEQLLSGFFTFVLGNYDFDFEANCKHIEKISQHLAENDLPKLMAGFEDYFQYYVEILKKELEGMNHEHP</sequence>
<dbReference type="InterPro" id="IPR000524">
    <property type="entry name" value="Tscrpt_reg_HTH_GntR"/>
</dbReference>
<dbReference type="InterPro" id="IPR036388">
    <property type="entry name" value="WH-like_DNA-bd_sf"/>
</dbReference>
<dbReference type="SUPFAM" id="SSF48008">
    <property type="entry name" value="GntR ligand-binding domain-like"/>
    <property type="match status" value="1"/>
</dbReference>
<dbReference type="SUPFAM" id="SSF46785">
    <property type="entry name" value="Winged helix' DNA-binding domain"/>
    <property type="match status" value="1"/>
</dbReference>
<accession>A0A1W1IHG0</accession>
<dbReference type="EMBL" id="FWEY01000006">
    <property type="protein sequence ID" value="SLM52351.1"/>
    <property type="molecule type" value="Genomic_DNA"/>
</dbReference>
<evidence type="ECO:0000256" key="1">
    <source>
        <dbReference type="ARBA" id="ARBA00023015"/>
    </source>
</evidence>
<dbReference type="InterPro" id="IPR011711">
    <property type="entry name" value="GntR_C"/>
</dbReference>
<keyword evidence="2" id="KW-0238">DNA-binding</keyword>
<evidence type="ECO:0000259" key="4">
    <source>
        <dbReference type="PROSITE" id="PS50949"/>
    </source>
</evidence>
<dbReference type="STRING" id="43064.SAMN04488086_105134"/>
<keyword evidence="6" id="KW-1185">Reference proteome</keyword>
<dbReference type="GO" id="GO:0003700">
    <property type="term" value="F:DNA-binding transcription factor activity"/>
    <property type="evidence" value="ECO:0007669"/>
    <property type="project" value="InterPro"/>
</dbReference>
<keyword evidence="1" id="KW-0805">Transcription regulation</keyword>
<dbReference type="PROSITE" id="PS50949">
    <property type="entry name" value="HTH_GNTR"/>
    <property type="match status" value="1"/>
</dbReference>
<evidence type="ECO:0000256" key="3">
    <source>
        <dbReference type="ARBA" id="ARBA00023163"/>
    </source>
</evidence>
<organism evidence="5 6">
    <name type="scientific">Trichococcus pasteurii</name>
    <dbReference type="NCBI Taxonomy" id="43064"/>
    <lineage>
        <taxon>Bacteria</taxon>
        <taxon>Bacillati</taxon>
        <taxon>Bacillota</taxon>
        <taxon>Bacilli</taxon>
        <taxon>Lactobacillales</taxon>
        <taxon>Carnobacteriaceae</taxon>
        <taxon>Trichococcus</taxon>
    </lineage>
</organism>
<dbReference type="Pfam" id="PF07729">
    <property type="entry name" value="FCD"/>
    <property type="match status" value="1"/>
</dbReference>
<name>A0A1W1IHG0_9LACT</name>
<dbReference type="AlphaFoldDB" id="A0A1W1IHG0"/>
<keyword evidence="3" id="KW-0804">Transcription</keyword>
<evidence type="ECO:0000313" key="6">
    <source>
        <dbReference type="Proteomes" id="UP000195985"/>
    </source>
</evidence>
<gene>
    <name evidence="5" type="ORF">TPAS_2045</name>
</gene>
<dbReference type="Pfam" id="PF00392">
    <property type="entry name" value="GntR"/>
    <property type="match status" value="1"/>
</dbReference>
<proteinExistence type="predicted"/>
<dbReference type="SMART" id="SM00345">
    <property type="entry name" value="HTH_GNTR"/>
    <property type="match status" value="1"/>
</dbReference>
<protein>
    <submittedName>
        <fullName evidence="5">Transcription regulator hth gntr</fullName>
    </submittedName>
</protein>
<feature type="domain" description="HTH gntR-type" evidence="4">
    <location>
        <begin position="7"/>
        <end position="74"/>
    </location>
</feature>